<dbReference type="Pfam" id="PF07992">
    <property type="entry name" value="Pyr_redox_2"/>
    <property type="match status" value="1"/>
</dbReference>
<dbReference type="AlphaFoldDB" id="A0A0D0GAV6"/>
<accession>A0A0D0GAV6</accession>
<evidence type="ECO:0000256" key="14">
    <source>
        <dbReference type="PIRSR" id="PIRSR000350-3"/>
    </source>
</evidence>
<protein>
    <recommendedName>
        <fullName evidence="4 16">Dihydrolipoyl dehydrogenase</fullName>
        <ecNumber evidence="3 16">1.8.1.4</ecNumber>
    </recommendedName>
</protein>
<keyword evidence="6 16" id="KW-0285">Flavoprotein</keyword>
<dbReference type="Gene3D" id="3.50.50.60">
    <property type="entry name" value="FAD/NAD(P)-binding domain"/>
    <property type="match status" value="2"/>
</dbReference>
<dbReference type="PANTHER" id="PTHR22912:SF160">
    <property type="entry name" value="DIHYDROLIPOYL DEHYDROGENASE"/>
    <property type="match status" value="1"/>
</dbReference>
<dbReference type="PIRSF" id="PIRSF000350">
    <property type="entry name" value="Mercury_reductase_MerA"/>
    <property type="match status" value="1"/>
</dbReference>
<comment type="cofactor">
    <cofactor evidence="14 16">
        <name>FAD</name>
        <dbReference type="ChEBI" id="CHEBI:57692"/>
    </cofactor>
    <text evidence="14 16">Binds 1 FAD per subunit.</text>
</comment>
<dbReference type="InterPro" id="IPR006258">
    <property type="entry name" value="Lipoamide_DH"/>
</dbReference>
<evidence type="ECO:0000256" key="16">
    <source>
        <dbReference type="RuleBase" id="RU003692"/>
    </source>
</evidence>
<dbReference type="PANTHER" id="PTHR22912">
    <property type="entry name" value="DISULFIDE OXIDOREDUCTASE"/>
    <property type="match status" value="1"/>
</dbReference>
<evidence type="ECO:0000256" key="6">
    <source>
        <dbReference type="ARBA" id="ARBA00022630"/>
    </source>
</evidence>
<evidence type="ECO:0000256" key="11">
    <source>
        <dbReference type="ARBA" id="ARBA00023284"/>
    </source>
</evidence>
<keyword evidence="8 16" id="KW-0560">Oxidoreductase</keyword>
<evidence type="ECO:0000256" key="10">
    <source>
        <dbReference type="ARBA" id="ARBA00023157"/>
    </source>
</evidence>
<proteinExistence type="inferred from homology"/>
<dbReference type="GO" id="GO:0050660">
    <property type="term" value="F:flavin adenine dinucleotide binding"/>
    <property type="evidence" value="ECO:0007669"/>
    <property type="project" value="InterPro"/>
</dbReference>
<dbReference type="EMBL" id="JXTG01000001">
    <property type="protein sequence ID" value="KIP22390.1"/>
    <property type="molecule type" value="Genomic_DNA"/>
</dbReference>
<dbReference type="Proteomes" id="UP000032047">
    <property type="component" value="Unassembled WGS sequence"/>
</dbReference>
<dbReference type="Pfam" id="PF02852">
    <property type="entry name" value="Pyr_redox_dim"/>
    <property type="match status" value="1"/>
</dbReference>
<keyword evidence="10" id="KW-1015">Disulfide bond</keyword>
<feature type="domain" description="Pyridine nucleotide-disulphide oxidoreductase dimerisation" evidence="17">
    <location>
        <begin position="348"/>
        <end position="456"/>
    </location>
</feature>
<feature type="domain" description="FAD/NAD(P)-binding" evidence="18">
    <location>
        <begin position="12"/>
        <end position="329"/>
    </location>
</feature>
<keyword evidence="20" id="KW-1185">Reference proteome</keyword>
<evidence type="ECO:0000256" key="1">
    <source>
        <dbReference type="ARBA" id="ARBA00004496"/>
    </source>
</evidence>
<dbReference type="NCBIfam" id="TIGR01350">
    <property type="entry name" value="lipoamide_DH"/>
    <property type="match status" value="1"/>
</dbReference>
<dbReference type="InterPro" id="IPR004099">
    <property type="entry name" value="Pyr_nucl-diS_OxRdtase_dimer"/>
</dbReference>
<dbReference type="InterPro" id="IPR050151">
    <property type="entry name" value="Class-I_Pyr_Nuc-Dis_Oxidored"/>
</dbReference>
<gene>
    <name evidence="19" type="ORF">JV16_00070</name>
</gene>
<comment type="subcellular location">
    <subcellularLocation>
        <location evidence="1">Cytoplasm</location>
    </subcellularLocation>
</comment>
<keyword evidence="9 14" id="KW-0520">NAD</keyword>
<evidence type="ECO:0000313" key="20">
    <source>
        <dbReference type="Proteomes" id="UP000032047"/>
    </source>
</evidence>
<dbReference type="SUPFAM" id="SSF51905">
    <property type="entry name" value="FAD/NAD(P)-binding domain"/>
    <property type="match status" value="1"/>
</dbReference>
<feature type="binding site" evidence="14">
    <location>
        <position position="56"/>
    </location>
    <ligand>
        <name>FAD</name>
        <dbReference type="ChEBI" id="CHEBI:57692"/>
    </ligand>
</feature>
<keyword evidence="11 16" id="KW-0676">Redox-active center</keyword>
<evidence type="ECO:0000256" key="12">
    <source>
        <dbReference type="ARBA" id="ARBA00049187"/>
    </source>
</evidence>
<dbReference type="GO" id="GO:0005737">
    <property type="term" value="C:cytoplasm"/>
    <property type="evidence" value="ECO:0007669"/>
    <property type="project" value="UniProtKB-SubCell"/>
</dbReference>
<dbReference type="PRINTS" id="PR00368">
    <property type="entry name" value="FADPNR"/>
</dbReference>
<dbReference type="InterPro" id="IPR001100">
    <property type="entry name" value="Pyr_nuc-diS_OxRdtase"/>
</dbReference>
<dbReference type="GO" id="GO:0006103">
    <property type="term" value="P:2-oxoglutarate metabolic process"/>
    <property type="evidence" value="ECO:0007669"/>
    <property type="project" value="TreeGrafter"/>
</dbReference>
<keyword evidence="7 14" id="KW-0274">FAD</keyword>
<evidence type="ECO:0000256" key="13">
    <source>
        <dbReference type="PIRSR" id="PIRSR000350-2"/>
    </source>
</evidence>
<evidence type="ECO:0000259" key="17">
    <source>
        <dbReference type="Pfam" id="PF02852"/>
    </source>
</evidence>
<feature type="binding site" evidence="14">
    <location>
        <position position="314"/>
    </location>
    <ligand>
        <name>FAD</name>
        <dbReference type="ChEBI" id="CHEBI:57692"/>
    </ligand>
</feature>
<dbReference type="InterPro" id="IPR023753">
    <property type="entry name" value="FAD/NAD-binding_dom"/>
</dbReference>
<evidence type="ECO:0000256" key="4">
    <source>
        <dbReference type="ARBA" id="ARBA00016961"/>
    </source>
</evidence>
<dbReference type="PATRIC" id="fig|265546.4.peg.75"/>
<name>A0A0D0GAV6_9BACL</name>
<evidence type="ECO:0000256" key="7">
    <source>
        <dbReference type="ARBA" id="ARBA00022827"/>
    </source>
</evidence>
<dbReference type="InterPro" id="IPR036188">
    <property type="entry name" value="FAD/NAD-bd_sf"/>
</dbReference>
<comment type="caution">
    <text evidence="19">The sequence shown here is derived from an EMBL/GenBank/DDBJ whole genome shotgun (WGS) entry which is preliminary data.</text>
</comment>
<organism evidence="19 20">
    <name type="scientific">Anoxybacillus ayderensis</name>
    <dbReference type="NCBI Taxonomy" id="265546"/>
    <lineage>
        <taxon>Bacteria</taxon>
        <taxon>Bacillati</taxon>
        <taxon>Bacillota</taxon>
        <taxon>Bacilli</taxon>
        <taxon>Bacillales</taxon>
        <taxon>Anoxybacillaceae</taxon>
        <taxon>Anoxybacillus</taxon>
    </lineage>
</organism>
<keyword evidence="14" id="KW-0547">Nucleotide-binding</keyword>
<dbReference type="RefSeq" id="WP_042533745.1">
    <property type="nucleotide sequence ID" value="NZ_JXTG01000001.1"/>
</dbReference>
<evidence type="ECO:0000256" key="5">
    <source>
        <dbReference type="ARBA" id="ARBA00022490"/>
    </source>
</evidence>
<dbReference type="SUPFAM" id="SSF55424">
    <property type="entry name" value="FAD/NAD-linked reductases, dimerisation (C-terminal) domain"/>
    <property type="match status" value="1"/>
</dbReference>
<sequence length="470" mass="49857">MVVGDFAIETETLVVGAGPGGYVAAIRAAQLGQKVTIVEKGNLGGVCLNVGCIPSKALISAGHRYEIATHSQDMGIFAENVKVDFAKVQEWKAGVVKKLTGGVEGLLKGNKVEIVRGEAYFVDENTVRVMTENSAQTYKFKNAIIATGSRPIELPTFKFSKRVLDSTGALNLSDIPKSMVVIGGGYIGTELGTAYANFGTKITILEGADEILSGFEKQMSAVVRRRLKKKGVDVFTNALAKGVEEREDGVTVTFEVNGETKTIDAEYVLVTVGRRPNTEEMGLEQIGVKMTERGLIEIDKQCRTSVPNIYAIGDVVAGPPLAHKASYEGKIAAEAIAGHPSEIDYLAIPAVVFSDPECASVGYFEKQAIEEGIDVITAKFPFGANGRALALNETDGFLKLVLTKDDGVIIGAQIVGPNASDMIAELGLAIEAGMTAEDIAMTIHAHPTLGEITMEAAEVALGSPIHIINK</sequence>
<reference evidence="19 20" key="1">
    <citation type="submission" date="2015-01" db="EMBL/GenBank/DDBJ databases">
        <title>Genome sequence of Anoxybacillus ayderensis strain AB04.</title>
        <authorList>
            <person name="Belduz A.O."/>
            <person name="Canakci S."/>
            <person name="Chan K.-G."/>
            <person name="Kahar U.M."/>
            <person name="Yaakob A.S."/>
            <person name="Chan C.S."/>
            <person name="Goh K.M."/>
        </authorList>
    </citation>
    <scope>NUCLEOTIDE SEQUENCE [LARGE SCALE GENOMIC DNA]</scope>
    <source>
        <strain evidence="19 20">AB04</strain>
    </source>
</reference>
<dbReference type="EC" id="1.8.1.4" evidence="3 16"/>
<evidence type="ECO:0000256" key="2">
    <source>
        <dbReference type="ARBA" id="ARBA00007532"/>
    </source>
</evidence>
<dbReference type="PRINTS" id="PR00411">
    <property type="entry name" value="PNDRDTASEI"/>
</dbReference>
<dbReference type="FunFam" id="3.50.50.60:FF:000037">
    <property type="entry name" value="Dihydrolipoyl dehydrogenase"/>
    <property type="match status" value="1"/>
</dbReference>
<feature type="active site" description="Proton acceptor" evidence="13">
    <location>
        <position position="446"/>
    </location>
</feature>
<dbReference type="FunFam" id="3.30.390.30:FF:000001">
    <property type="entry name" value="Dihydrolipoyl dehydrogenase"/>
    <property type="match status" value="1"/>
</dbReference>
<feature type="binding site" evidence="14">
    <location>
        <begin position="183"/>
        <end position="190"/>
    </location>
    <ligand>
        <name>NAD(+)</name>
        <dbReference type="ChEBI" id="CHEBI:57540"/>
    </ligand>
</feature>
<evidence type="ECO:0000313" key="19">
    <source>
        <dbReference type="EMBL" id="KIP22390.1"/>
    </source>
</evidence>
<dbReference type="GO" id="GO:0004148">
    <property type="term" value="F:dihydrolipoyl dehydrogenase (NADH) activity"/>
    <property type="evidence" value="ECO:0007669"/>
    <property type="project" value="UniProtKB-EC"/>
</dbReference>
<feature type="binding site" evidence="14">
    <location>
        <begin position="147"/>
        <end position="149"/>
    </location>
    <ligand>
        <name>FAD</name>
        <dbReference type="ChEBI" id="CHEBI:57692"/>
    </ligand>
</feature>
<comment type="similarity">
    <text evidence="2 16">Belongs to the class-I pyridine nucleotide-disulfide oxidoreductase family.</text>
</comment>
<feature type="disulfide bond" description="Redox-active" evidence="15">
    <location>
        <begin position="47"/>
        <end position="52"/>
    </location>
</feature>
<keyword evidence="5" id="KW-0963">Cytoplasm</keyword>
<comment type="catalytic activity">
    <reaction evidence="12 16">
        <text>N(6)-[(R)-dihydrolipoyl]-L-lysyl-[protein] + NAD(+) = N(6)-[(R)-lipoyl]-L-lysyl-[protein] + NADH + H(+)</text>
        <dbReference type="Rhea" id="RHEA:15045"/>
        <dbReference type="Rhea" id="RHEA-COMP:10474"/>
        <dbReference type="Rhea" id="RHEA-COMP:10475"/>
        <dbReference type="ChEBI" id="CHEBI:15378"/>
        <dbReference type="ChEBI" id="CHEBI:57540"/>
        <dbReference type="ChEBI" id="CHEBI:57945"/>
        <dbReference type="ChEBI" id="CHEBI:83099"/>
        <dbReference type="ChEBI" id="CHEBI:83100"/>
        <dbReference type="EC" id="1.8.1.4"/>
    </reaction>
</comment>
<feature type="binding site" evidence="14">
    <location>
        <position position="206"/>
    </location>
    <ligand>
        <name>NAD(+)</name>
        <dbReference type="ChEBI" id="CHEBI:57540"/>
    </ligand>
</feature>
<comment type="miscellaneous">
    <text evidence="16">The active site is a redox-active disulfide bond.</text>
</comment>
<dbReference type="PROSITE" id="PS00076">
    <property type="entry name" value="PYRIDINE_REDOX_1"/>
    <property type="match status" value="1"/>
</dbReference>
<feature type="binding site" evidence="14">
    <location>
        <position position="273"/>
    </location>
    <ligand>
        <name>NAD(+)</name>
        <dbReference type="ChEBI" id="CHEBI:57540"/>
    </ligand>
</feature>
<dbReference type="InterPro" id="IPR016156">
    <property type="entry name" value="FAD/NAD-linked_Rdtase_dimer_sf"/>
</dbReference>
<evidence type="ECO:0000256" key="3">
    <source>
        <dbReference type="ARBA" id="ARBA00012608"/>
    </source>
</evidence>
<evidence type="ECO:0000256" key="15">
    <source>
        <dbReference type="PIRSR" id="PIRSR000350-4"/>
    </source>
</evidence>
<evidence type="ECO:0000256" key="8">
    <source>
        <dbReference type="ARBA" id="ARBA00023002"/>
    </source>
</evidence>
<dbReference type="InterPro" id="IPR012999">
    <property type="entry name" value="Pyr_OxRdtase_I_AS"/>
</dbReference>
<evidence type="ECO:0000259" key="18">
    <source>
        <dbReference type="Pfam" id="PF07992"/>
    </source>
</evidence>
<dbReference type="Gene3D" id="3.30.390.30">
    <property type="match status" value="1"/>
</dbReference>
<evidence type="ECO:0000256" key="9">
    <source>
        <dbReference type="ARBA" id="ARBA00023027"/>
    </source>
</evidence>